<dbReference type="Gene3D" id="3.40.50.300">
    <property type="entry name" value="P-loop containing nucleotide triphosphate hydrolases"/>
    <property type="match status" value="1"/>
</dbReference>
<keyword evidence="3" id="KW-0547">Nucleotide-binding</keyword>
<keyword evidence="7" id="KW-0175">Coiled coil</keyword>
<dbReference type="GO" id="GO:0005525">
    <property type="term" value="F:GTP binding"/>
    <property type="evidence" value="ECO:0007669"/>
    <property type="project" value="UniProtKB-KW"/>
</dbReference>
<dbReference type="GO" id="GO:0005741">
    <property type="term" value="C:mitochondrial outer membrane"/>
    <property type="evidence" value="ECO:0007669"/>
    <property type="project" value="UniProtKB-SubCell"/>
</dbReference>
<dbReference type="GO" id="GO:0051646">
    <property type="term" value="P:mitochondrion localization"/>
    <property type="evidence" value="ECO:0007669"/>
    <property type="project" value="TreeGrafter"/>
</dbReference>
<keyword evidence="6 11" id="KW-1133">Transmembrane helix</keyword>
<accession>A0A9P0IZY2</accession>
<dbReference type="InterPro" id="IPR030381">
    <property type="entry name" value="G_DYNAMIN_dom"/>
</dbReference>
<evidence type="ECO:0000256" key="6">
    <source>
        <dbReference type="ARBA" id="ARBA00022989"/>
    </source>
</evidence>
<keyword evidence="10 11" id="KW-0472">Membrane</keyword>
<feature type="domain" description="Dynamin-type G" evidence="12">
    <location>
        <begin position="35"/>
        <end position="310"/>
    </location>
</feature>
<feature type="transmembrane region" description="Helical" evidence="11">
    <location>
        <begin position="445"/>
        <end position="463"/>
    </location>
</feature>
<evidence type="ECO:0000256" key="4">
    <source>
        <dbReference type="ARBA" id="ARBA00022787"/>
    </source>
</evidence>
<dbReference type="Pfam" id="PF00350">
    <property type="entry name" value="Dynamin_N"/>
    <property type="match status" value="1"/>
</dbReference>
<dbReference type="SUPFAM" id="SSF111479">
    <property type="entry name" value="Fzo-like conserved region"/>
    <property type="match status" value="1"/>
</dbReference>
<organism evidence="13 14">
    <name type="scientific">Aphis gossypii</name>
    <name type="common">Cotton aphid</name>
    <dbReference type="NCBI Taxonomy" id="80765"/>
    <lineage>
        <taxon>Eukaryota</taxon>
        <taxon>Metazoa</taxon>
        <taxon>Ecdysozoa</taxon>
        <taxon>Arthropoda</taxon>
        <taxon>Hexapoda</taxon>
        <taxon>Insecta</taxon>
        <taxon>Pterygota</taxon>
        <taxon>Neoptera</taxon>
        <taxon>Paraneoptera</taxon>
        <taxon>Hemiptera</taxon>
        <taxon>Sternorrhyncha</taxon>
        <taxon>Aphidomorpha</taxon>
        <taxon>Aphidoidea</taxon>
        <taxon>Aphididae</taxon>
        <taxon>Aphidini</taxon>
        <taxon>Aphis</taxon>
        <taxon>Aphis</taxon>
    </lineage>
</organism>
<keyword evidence="14" id="KW-1185">Reference proteome</keyword>
<dbReference type="Gene3D" id="1.20.5.110">
    <property type="match status" value="1"/>
</dbReference>
<keyword evidence="8" id="KW-0496">Mitochondrion</keyword>
<dbReference type="PROSITE" id="PS51718">
    <property type="entry name" value="G_DYNAMIN_2"/>
    <property type="match status" value="1"/>
</dbReference>
<dbReference type="Proteomes" id="UP001154329">
    <property type="component" value="Chromosome 2"/>
</dbReference>
<evidence type="ECO:0000256" key="3">
    <source>
        <dbReference type="ARBA" id="ARBA00022741"/>
    </source>
</evidence>
<keyword evidence="2 11" id="KW-0812">Transmembrane</keyword>
<evidence type="ECO:0000256" key="8">
    <source>
        <dbReference type="ARBA" id="ARBA00023128"/>
    </source>
</evidence>
<dbReference type="InterPro" id="IPR006884">
    <property type="entry name" value="Fzo/mitofusin_HR2"/>
</dbReference>
<comment type="subcellular location">
    <subcellularLocation>
        <location evidence="1">Mitochondrion outer membrane</location>
        <topology evidence="1">Multi-pass membrane protein</topology>
    </subcellularLocation>
</comment>
<evidence type="ECO:0000313" key="13">
    <source>
        <dbReference type="EMBL" id="CAH1723307.1"/>
    </source>
</evidence>
<dbReference type="InterPro" id="IPR027417">
    <property type="entry name" value="P-loop_NTPase"/>
</dbReference>
<protein>
    <recommendedName>
        <fullName evidence="12">Dynamin-type G domain-containing protein</fullName>
    </recommendedName>
</protein>
<keyword evidence="4" id="KW-1000">Mitochondrion outer membrane</keyword>
<evidence type="ECO:0000256" key="10">
    <source>
        <dbReference type="ARBA" id="ARBA00023136"/>
    </source>
</evidence>
<evidence type="ECO:0000256" key="11">
    <source>
        <dbReference type="SAM" id="Phobius"/>
    </source>
</evidence>
<evidence type="ECO:0000256" key="9">
    <source>
        <dbReference type="ARBA" id="ARBA00023134"/>
    </source>
</evidence>
<dbReference type="SUPFAM" id="SSF52540">
    <property type="entry name" value="P-loop containing nucleoside triphosphate hydrolases"/>
    <property type="match status" value="1"/>
</dbReference>
<dbReference type="EMBL" id="OU899035">
    <property type="protein sequence ID" value="CAH1723307.1"/>
    <property type="molecule type" value="Genomic_DNA"/>
</dbReference>
<evidence type="ECO:0000256" key="5">
    <source>
        <dbReference type="ARBA" id="ARBA00022801"/>
    </source>
</evidence>
<reference evidence="13" key="2">
    <citation type="submission" date="2022-10" db="EMBL/GenBank/DDBJ databases">
        <authorList>
            <consortium name="ENA_rothamsted_submissions"/>
            <consortium name="culmorum"/>
            <person name="King R."/>
        </authorList>
    </citation>
    <scope>NUCLEOTIDE SEQUENCE</scope>
</reference>
<dbReference type="InterPro" id="IPR045063">
    <property type="entry name" value="Dynamin_N"/>
</dbReference>
<reference evidence="13" key="1">
    <citation type="submission" date="2022-02" db="EMBL/GenBank/DDBJ databases">
        <authorList>
            <person name="King R."/>
        </authorList>
    </citation>
    <scope>NUCLEOTIDE SEQUENCE</scope>
</reference>
<dbReference type="Pfam" id="PF04799">
    <property type="entry name" value="Fzo_mitofusin"/>
    <property type="match status" value="1"/>
</dbReference>
<dbReference type="PANTHER" id="PTHR10465:SF3">
    <property type="entry name" value="TRANSMEMBRANE GTPASE MARF-RELATED"/>
    <property type="match status" value="1"/>
</dbReference>
<dbReference type="AlphaFoldDB" id="A0A9P0IZY2"/>
<evidence type="ECO:0000256" key="1">
    <source>
        <dbReference type="ARBA" id="ARBA00004374"/>
    </source>
</evidence>
<keyword evidence="5" id="KW-0378">Hydrolase</keyword>
<evidence type="ECO:0000256" key="7">
    <source>
        <dbReference type="ARBA" id="ARBA00023054"/>
    </source>
</evidence>
<keyword evidence="9" id="KW-0342">GTP-binding</keyword>
<evidence type="ECO:0000313" key="14">
    <source>
        <dbReference type="Proteomes" id="UP001154329"/>
    </source>
</evidence>
<proteinExistence type="predicted"/>
<dbReference type="GO" id="GO:0008053">
    <property type="term" value="P:mitochondrial fusion"/>
    <property type="evidence" value="ECO:0007669"/>
    <property type="project" value="InterPro"/>
</dbReference>
<dbReference type="PANTHER" id="PTHR10465">
    <property type="entry name" value="TRANSMEMBRANE GTPASE FZO1"/>
    <property type="match status" value="1"/>
</dbReference>
<sequence length="573" mass="64857">MIDVNNLCPSVINENELDSILDYRTQVRGICEVLTRDQMKVAFFGRTSNGKSTVINAMLGEKVLPSGRGHTTNCFLQVEGSPTGDAYLITEGSNEKQNIESVTHLAHALSNGKQLNENELVHVYWPKDKCRLLSDDVALVDSPGIDVTQHLDDWIDAHCIDADVFVLVVNTDSLLSNTVSQLCILEMHKIMETIYKRIQEQTNLKTCQKYELQKKLNVIEQQLISITNQMKMKIQQMVDDVKDKVSKALNDEIRRLSVLVDEFNLPFQSEELVLNVYKIELHSHVEAGVVSNLRTRLSTALAKHIDQCQKEMIDKMSTLLPDDEHNINVTNPHREPFEVLFSLPCDNLCDDFHEQLEFKFSWGLSKLVTRVLTLVNNWSRNQSRVLISPSHNPSTSTVDGSFNSFDQNLAVENNLSMISRVVAASVGTQGTVGGLVIAGLMLKTVGWRLIIATGTIYGVLYVYERLSWTTKAKEREFKRQYVEHATTKLRSIVIVTSAYCSHQVQQELSTSFARLFQLVNESASDLNGEMTNLDGEISMLTQFSEVVEVLRNNSDLRKVEYERFDETFLCVQN</sequence>
<dbReference type="GO" id="GO:0003924">
    <property type="term" value="F:GTPase activity"/>
    <property type="evidence" value="ECO:0007669"/>
    <property type="project" value="InterPro"/>
</dbReference>
<gene>
    <name evidence="13" type="ORF">APHIGO_LOCUS5116</name>
</gene>
<evidence type="ECO:0000256" key="2">
    <source>
        <dbReference type="ARBA" id="ARBA00022692"/>
    </source>
</evidence>
<name>A0A9P0IZY2_APHGO</name>
<evidence type="ECO:0000259" key="12">
    <source>
        <dbReference type="PROSITE" id="PS51718"/>
    </source>
</evidence>
<dbReference type="InterPro" id="IPR027094">
    <property type="entry name" value="Mitofusin_fam"/>
</dbReference>